<evidence type="ECO:0000313" key="2">
    <source>
        <dbReference type="EMBL" id="JAC61347.1"/>
    </source>
</evidence>
<sequence>LPLRPSPASEMDTGPNRTSNDGGVLLRFQMGDHSIDHSIAMRCPVFAYTCAHTNRTHTPHHIYSCQGS</sequence>
<protein>
    <submittedName>
        <fullName evidence="2">Uncharacterized protein</fullName>
    </submittedName>
</protein>
<feature type="region of interest" description="Disordered" evidence="1">
    <location>
        <begin position="1"/>
        <end position="21"/>
    </location>
</feature>
<gene>
    <name evidence="2" type="ORF">TSPGSL018_26521</name>
</gene>
<organism evidence="2">
    <name type="scientific">Tetraselmis sp. GSL018</name>
    <dbReference type="NCBI Taxonomy" id="582737"/>
    <lineage>
        <taxon>Eukaryota</taxon>
        <taxon>Viridiplantae</taxon>
        <taxon>Chlorophyta</taxon>
        <taxon>core chlorophytes</taxon>
        <taxon>Chlorodendrophyceae</taxon>
        <taxon>Chlorodendrales</taxon>
        <taxon>Chlorodendraceae</taxon>
        <taxon>Tetraselmis</taxon>
    </lineage>
</organism>
<feature type="non-terminal residue" evidence="2">
    <location>
        <position position="68"/>
    </location>
</feature>
<reference evidence="2" key="1">
    <citation type="submission" date="2014-05" db="EMBL/GenBank/DDBJ databases">
        <title>The transcriptome of the halophilic microalga Tetraselmis sp. GSL018 isolated from the Great Salt Lake, Utah.</title>
        <authorList>
            <person name="Jinkerson R.E."/>
            <person name="D'Adamo S."/>
            <person name="Posewitz M.C."/>
        </authorList>
    </citation>
    <scope>NUCLEOTIDE SEQUENCE</scope>
    <source>
        <strain evidence="2">GSL018</strain>
    </source>
</reference>
<accession>A0A061QL04</accession>
<dbReference type="AlphaFoldDB" id="A0A061QL04"/>
<proteinExistence type="predicted"/>
<feature type="non-terminal residue" evidence="2">
    <location>
        <position position="1"/>
    </location>
</feature>
<name>A0A061QL04_9CHLO</name>
<evidence type="ECO:0000256" key="1">
    <source>
        <dbReference type="SAM" id="MobiDB-lite"/>
    </source>
</evidence>
<dbReference type="EMBL" id="GBEZ01025781">
    <property type="protein sequence ID" value="JAC61347.1"/>
    <property type="molecule type" value="Transcribed_RNA"/>
</dbReference>